<gene>
    <name evidence="1" type="ORF">EVA_13574</name>
</gene>
<organism evidence="1">
    <name type="scientific">gut metagenome</name>
    <dbReference type="NCBI Taxonomy" id="749906"/>
    <lineage>
        <taxon>unclassified sequences</taxon>
        <taxon>metagenomes</taxon>
        <taxon>organismal metagenomes</taxon>
    </lineage>
</organism>
<comment type="caution">
    <text evidence="1">The sequence shown here is derived from an EMBL/GenBank/DDBJ whole genome shotgun (WGS) entry which is preliminary data.</text>
</comment>
<sequence length="72" mass="7790">MLSYRKHISVTKSGHGTLSLITGPAVFKVIPAASYKESEIMSFAFTTGSEPPSCLWNYGSKLIEPGIRGVFP</sequence>
<dbReference type="AlphaFoldDB" id="J9GG50"/>
<accession>J9GG50</accession>
<feature type="non-terminal residue" evidence="1">
    <location>
        <position position="72"/>
    </location>
</feature>
<name>J9GG50_9ZZZZ</name>
<reference evidence="1" key="1">
    <citation type="journal article" date="2012" name="PLoS ONE">
        <title>Gene sets for utilization of primary and secondary nutrition supplies in the distal gut of endangered iberian lynx.</title>
        <authorList>
            <person name="Alcaide M."/>
            <person name="Messina E."/>
            <person name="Richter M."/>
            <person name="Bargiela R."/>
            <person name="Peplies J."/>
            <person name="Huws S.A."/>
            <person name="Newbold C.J."/>
            <person name="Golyshin P.N."/>
            <person name="Simon M.A."/>
            <person name="Lopez G."/>
            <person name="Yakimov M.M."/>
            <person name="Ferrer M."/>
        </authorList>
    </citation>
    <scope>NUCLEOTIDE SEQUENCE</scope>
</reference>
<proteinExistence type="predicted"/>
<protein>
    <submittedName>
        <fullName evidence="1">Uncharacterized protein</fullName>
    </submittedName>
</protein>
<dbReference type="EMBL" id="AMCI01004319">
    <property type="protein sequence ID" value="EJW98319.1"/>
    <property type="molecule type" value="Genomic_DNA"/>
</dbReference>
<evidence type="ECO:0000313" key="1">
    <source>
        <dbReference type="EMBL" id="EJW98319.1"/>
    </source>
</evidence>